<accession>A0A645E8U1</accession>
<dbReference type="SUPFAM" id="SSF75169">
    <property type="entry name" value="DsrEFH-like"/>
    <property type="match status" value="1"/>
</dbReference>
<organism evidence="1">
    <name type="scientific">bioreactor metagenome</name>
    <dbReference type="NCBI Taxonomy" id="1076179"/>
    <lineage>
        <taxon>unclassified sequences</taxon>
        <taxon>metagenomes</taxon>
        <taxon>ecological metagenomes</taxon>
    </lineage>
</organism>
<gene>
    <name evidence="1" type="ORF">SDC9_145031</name>
</gene>
<comment type="caution">
    <text evidence="1">The sequence shown here is derived from an EMBL/GenBank/DDBJ whole genome shotgun (WGS) entry which is preliminary data.</text>
</comment>
<dbReference type="PANTHER" id="PTHR37691">
    <property type="entry name" value="BLR3518 PROTEIN"/>
    <property type="match status" value="1"/>
</dbReference>
<dbReference type="EMBL" id="VSSQ01044066">
    <property type="protein sequence ID" value="MPM97851.1"/>
    <property type="molecule type" value="Genomic_DNA"/>
</dbReference>
<proteinExistence type="predicted"/>
<dbReference type="Gene3D" id="3.40.1260.10">
    <property type="entry name" value="DsrEFH-like"/>
    <property type="match status" value="1"/>
</dbReference>
<evidence type="ECO:0000313" key="1">
    <source>
        <dbReference type="EMBL" id="MPM97851.1"/>
    </source>
</evidence>
<protein>
    <submittedName>
        <fullName evidence="1">Uncharacterized protein</fullName>
    </submittedName>
</protein>
<dbReference type="InterPro" id="IPR027396">
    <property type="entry name" value="DsrEFH-like"/>
</dbReference>
<dbReference type="AlphaFoldDB" id="A0A645E8U1"/>
<name>A0A645E8U1_9ZZZZ</name>
<reference evidence="1" key="1">
    <citation type="submission" date="2019-08" db="EMBL/GenBank/DDBJ databases">
        <authorList>
            <person name="Kucharzyk K."/>
            <person name="Murdoch R.W."/>
            <person name="Higgins S."/>
            <person name="Loffler F."/>
        </authorList>
    </citation>
    <scope>NUCLEOTIDE SEQUENCE</scope>
</reference>
<dbReference type="PANTHER" id="PTHR37691:SF1">
    <property type="entry name" value="BLR3518 PROTEIN"/>
    <property type="match status" value="1"/>
</dbReference>
<sequence>MDEAGAAPAGKARETRQGDMMDVKVIFHINEMDRWQGLLHNAANLLAAYEGEEKTPVVEVLANGGAVGGYLLGARDIEEMKGLADQGMVFAACNHALKGQGIAADRLAPFVAVVPAGVRELADRQMEGYAYIKP</sequence>